<evidence type="ECO:0000313" key="1">
    <source>
        <dbReference type="EMBL" id="SVA90535.1"/>
    </source>
</evidence>
<name>A0A381ZMQ7_9ZZZZ</name>
<protein>
    <submittedName>
        <fullName evidence="1">Uncharacterized protein</fullName>
    </submittedName>
</protein>
<sequence>MKKLIALLLLSPLTYSGEMNSWECSAFEDAKIIGDDGDYLGRLGPSYMSDSIYNSSSSFSSTYSSDSIFNSSSKYGNSYSSTSVFNDGASSPPIILSSDGISLGKLSVGPSYYADRYDPYDIKYTCDWD</sequence>
<organism evidence="1">
    <name type="scientific">marine metagenome</name>
    <dbReference type="NCBI Taxonomy" id="408172"/>
    <lineage>
        <taxon>unclassified sequences</taxon>
        <taxon>metagenomes</taxon>
        <taxon>ecological metagenomes</taxon>
    </lineage>
</organism>
<proteinExistence type="predicted"/>
<dbReference type="EMBL" id="UINC01021935">
    <property type="protein sequence ID" value="SVA90535.1"/>
    <property type="molecule type" value="Genomic_DNA"/>
</dbReference>
<reference evidence="1" key="1">
    <citation type="submission" date="2018-05" db="EMBL/GenBank/DDBJ databases">
        <authorList>
            <person name="Lanie J.A."/>
            <person name="Ng W.-L."/>
            <person name="Kazmierczak K.M."/>
            <person name="Andrzejewski T.M."/>
            <person name="Davidsen T.M."/>
            <person name="Wayne K.J."/>
            <person name="Tettelin H."/>
            <person name="Glass J.I."/>
            <person name="Rusch D."/>
            <person name="Podicherti R."/>
            <person name="Tsui H.-C.T."/>
            <person name="Winkler M.E."/>
        </authorList>
    </citation>
    <scope>NUCLEOTIDE SEQUENCE</scope>
</reference>
<gene>
    <name evidence="1" type="ORF">METZ01_LOCUS143389</name>
</gene>
<dbReference type="AlphaFoldDB" id="A0A381ZMQ7"/>
<accession>A0A381ZMQ7</accession>